<dbReference type="GO" id="GO:0012505">
    <property type="term" value="C:endomembrane system"/>
    <property type="evidence" value="ECO:0007669"/>
    <property type="project" value="UniProtKB-ARBA"/>
</dbReference>
<dbReference type="Pfam" id="PF23325">
    <property type="entry name" value="TPR_28"/>
    <property type="match status" value="1"/>
</dbReference>
<evidence type="ECO:0000313" key="5">
    <source>
        <dbReference type="Proteomes" id="UP000324832"/>
    </source>
</evidence>
<feature type="region of interest" description="Disordered" evidence="1">
    <location>
        <begin position="257"/>
        <end position="285"/>
    </location>
</feature>
<dbReference type="InterPro" id="IPR056604">
    <property type="entry name" value="GBF1-like_TPR"/>
</dbReference>
<dbReference type="Proteomes" id="UP000324832">
    <property type="component" value="Unassembled WGS sequence"/>
</dbReference>
<evidence type="ECO:0000256" key="1">
    <source>
        <dbReference type="SAM" id="MobiDB-lite"/>
    </source>
</evidence>
<dbReference type="SUPFAM" id="SSF48425">
    <property type="entry name" value="Sec7 domain"/>
    <property type="match status" value="1"/>
</dbReference>
<reference evidence="4 5" key="1">
    <citation type="submission" date="2017-07" db="EMBL/GenBank/DDBJ databases">
        <authorList>
            <person name="Talla V."/>
            <person name="Backstrom N."/>
        </authorList>
    </citation>
    <scope>NUCLEOTIDE SEQUENCE [LARGE SCALE GENOMIC DNA]</scope>
</reference>
<name>A0A5E4R022_9NEOP</name>
<dbReference type="InterPro" id="IPR000904">
    <property type="entry name" value="Sec7_dom"/>
</dbReference>
<dbReference type="PANTHER" id="PTHR10663">
    <property type="entry name" value="GUANYL-NUCLEOTIDE EXCHANGE FACTOR"/>
    <property type="match status" value="1"/>
</dbReference>
<dbReference type="GO" id="GO:0005085">
    <property type="term" value="F:guanyl-nucleotide exchange factor activity"/>
    <property type="evidence" value="ECO:0007669"/>
    <property type="project" value="InterPro"/>
</dbReference>
<feature type="compositionally biased region" description="Polar residues" evidence="1">
    <location>
        <begin position="467"/>
        <end position="480"/>
    </location>
</feature>
<dbReference type="PANTHER" id="PTHR10663:SF388">
    <property type="entry name" value="GOLGI-SPECIFIC BREFELDIN A-RESISTANCE GUANINE NUCLEOTIDE EXCHANGE FACTOR 1"/>
    <property type="match status" value="1"/>
</dbReference>
<dbReference type="InterPro" id="IPR023394">
    <property type="entry name" value="Sec7_C_sf"/>
</dbReference>
<feature type="compositionally biased region" description="Low complexity" evidence="1">
    <location>
        <begin position="272"/>
        <end position="285"/>
    </location>
</feature>
<dbReference type="GO" id="GO:0016192">
    <property type="term" value="P:vesicle-mediated transport"/>
    <property type="evidence" value="ECO:0007669"/>
    <property type="project" value="UniProtKB-ARBA"/>
</dbReference>
<evidence type="ECO:0000259" key="2">
    <source>
        <dbReference type="Pfam" id="PF01369"/>
    </source>
</evidence>
<dbReference type="InterPro" id="IPR035999">
    <property type="entry name" value="Sec7_dom_sf"/>
</dbReference>
<dbReference type="EMBL" id="FZQP02006791">
    <property type="protein sequence ID" value="VVD03672.1"/>
    <property type="molecule type" value="Genomic_DNA"/>
</dbReference>
<protein>
    <submittedName>
        <fullName evidence="4">Uncharacterized protein</fullName>
    </submittedName>
</protein>
<dbReference type="AlphaFoldDB" id="A0A5E4R022"/>
<gene>
    <name evidence="4" type="ORF">LSINAPIS_LOCUS13622</name>
</gene>
<feature type="region of interest" description="Disordered" evidence="1">
    <location>
        <begin position="458"/>
        <end position="489"/>
    </location>
</feature>
<keyword evidence="5" id="KW-1185">Reference proteome</keyword>
<sequence length="813" mass="88632">MDQHNHNAKKLNVPMTVDDFVKNLRGCNGSGDFPTDMLREIYYSIRYVSALSAAFERASAPSGDEPDGSALVALSGLERCAALVARLSAAEDSLTVDSLLLTLCKSVTRAVRQESRGALSRMRRVVAARGCLMEAEDYLSPSGTVSLVREASRGTDSGLLSSIYSYIALGESGVRAPSVQERALIDAARECVQSCNLPALLITETKFLPLEALQELIRAFVTVGAPPEPDSLQLNPQLEDITIFFFELMGQTLIQNRRSDGSEDESDRLPTSVSSESDLSQSPQSQGWVMVSNNAIAYLQRALLAPALSQLGGAGWEACFSHVLLPLMTNTPRRPDTAARADTLMCKVFLQHLQVLGGRGTFSSLWTKIVRVQQSLLSSDAEPLREGALESLKNMLLVMHSVKIFNNGECYNELWYMTWDIIGEFQPTLKQELFPDVNDNTRPTQNLPSHMQPAIPHSLPTLIPVGANSTNNHPLTDTNRQSVVNQSNAQSSPIHIQSNILVGPVANSPVNLIHTPPSGPTLIAPTPITAVPGQAYASFSPVRSSGQNVAPINRVFSPVSSIPISGMVPIRNPLYDQSGLTSSVLLQPLNEMISTSIGISIQTQPADQSLETKNVEVTSNQVNENQDKETIPIESVTHQLREIKPIESTIHQGLATSINTTNQLTETSNQSLMINQDQAKSSDVLSNQIDLGMDAQYNQSLPTEMTQINQLLQNKPIIDENVQSGEIFAEYITNPYNDVTSQLFDPEDNTRILNSEIQKSFSANVTPMHSANKTQFGSTDNVNQSSIFNFSNYFGSHVAGSEVFDTLMSTQEG</sequence>
<dbReference type="Gene3D" id="1.10.1000.11">
    <property type="entry name" value="Arf Nucleotide-binding Site Opener,domain 2"/>
    <property type="match status" value="1"/>
</dbReference>
<feature type="domain" description="SEC7" evidence="2">
    <location>
        <begin position="2"/>
        <end position="46"/>
    </location>
</feature>
<proteinExistence type="predicted"/>
<feature type="domain" description="GBF1-like tetratricopeptide repeats" evidence="3">
    <location>
        <begin position="292"/>
        <end position="402"/>
    </location>
</feature>
<dbReference type="GO" id="GO:0032012">
    <property type="term" value="P:regulation of ARF protein signal transduction"/>
    <property type="evidence" value="ECO:0007669"/>
    <property type="project" value="InterPro"/>
</dbReference>
<evidence type="ECO:0000259" key="3">
    <source>
        <dbReference type="Pfam" id="PF23325"/>
    </source>
</evidence>
<accession>A0A5E4R022</accession>
<evidence type="ECO:0000313" key="4">
    <source>
        <dbReference type="EMBL" id="VVD03672.1"/>
    </source>
</evidence>
<dbReference type="Pfam" id="PF01369">
    <property type="entry name" value="Sec7"/>
    <property type="match status" value="1"/>
</dbReference>
<organism evidence="4 5">
    <name type="scientific">Leptidea sinapis</name>
    <dbReference type="NCBI Taxonomy" id="189913"/>
    <lineage>
        <taxon>Eukaryota</taxon>
        <taxon>Metazoa</taxon>
        <taxon>Ecdysozoa</taxon>
        <taxon>Arthropoda</taxon>
        <taxon>Hexapoda</taxon>
        <taxon>Insecta</taxon>
        <taxon>Pterygota</taxon>
        <taxon>Neoptera</taxon>
        <taxon>Endopterygota</taxon>
        <taxon>Lepidoptera</taxon>
        <taxon>Glossata</taxon>
        <taxon>Ditrysia</taxon>
        <taxon>Papilionoidea</taxon>
        <taxon>Pieridae</taxon>
        <taxon>Dismorphiinae</taxon>
        <taxon>Leptidea</taxon>
    </lineage>
</organism>
<dbReference type="GO" id="GO:0005737">
    <property type="term" value="C:cytoplasm"/>
    <property type="evidence" value="ECO:0007669"/>
    <property type="project" value="UniProtKB-ARBA"/>
</dbReference>